<dbReference type="HAMAP" id="MF_00853">
    <property type="entry name" value="HemG"/>
    <property type="match status" value="1"/>
</dbReference>
<evidence type="ECO:0000256" key="2">
    <source>
        <dbReference type="ARBA" id="ARBA00022643"/>
    </source>
</evidence>
<dbReference type="RefSeq" id="WP_213683081.1">
    <property type="nucleotide sequence ID" value="NZ_CP074572.1"/>
</dbReference>
<name>A0ABX8DIA6_9GAMM</name>
<comment type="similarity">
    <text evidence="7">Belongs to the HemG family.</text>
</comment>
<comment type="subcellular location">
    <subcellularLocation>
        <location evidence="7">Cell membrane</location>
        <topology evidence="7">Peripheral membrane protein</topology>
    </subcellularLocation>
</comment>
<accession>A0ABX8DIA6</accession>
<dbReference type="PROSITE" id="PS50902">
    <property type="entry name" value="FLAVODOXIN_LIKE"/>
    <property type="match status" value="1"/>
</dbReference>
<keyword evidence="4 7" id="KW-0560">Oxidoreductase</keyword>
<sequence>MRNTLIIYSTVDGQTLRICQAIAAELEAAGEQVTLSELSQTTEKQLQQSDKVLIGASIRYGKHRPALYQFVNRYKTLLDARINSFFTVNVVARKPEKNTPQTNPYMAKFLQLSLWQPQQLGVFAGKIVYADYGWLDRAAIRFIMWLTKGPTDTSRAYEFTDWELVRQFAREFAAR</sequence>
<comment type="catalytic activity">
    <reaction evidence="7">
        <text>protoporphyrinogen IX + 3 a ubiquinone = protoporphyrin IX + 3 a ubiquinol</text>
        <dbReference type="Rhea" id="RHEA:63936"/>
        <dbReference type="Rhea" id="RHEA-COMP:9565"/>
        <dbReference type="Rhea" id="RHEA-COMP:9566"/>
        <dbReference type="ChEBI" id="CHEBI:16389"/>
        <dbReference type="ChEBI" id="CHEBI:17976"/>
        <dbReference type="ChEBI" id="CHEBI:57306"/>
        <dbReference type="ChEBI" id="CHEBI:57307"/>
    </reaction>
</comment>
<organism evidence="9 10">
    <name type="scientific">Shewanella dokdonensis</name>
    <dbReference type="NCBI Taxonomy" id="712036"/>
    <lineage>
        <taxon>Bacteria</taxon>
        <taxon>Pseudomonadati</taxon>
        <taxon>Pseudomonadota</taxon>
        <taxon>Gammaproteobacteria</taxon>
        <taxon>Alteromonadales</taxon>
        <taxon>Shewanellaceae</taxon>
        <taxon>Shewanella</taxon>
    </lineage>
</organism>
<evidence type="ECO:0000259" key="8">
    <source>
        <dbReference type="PROSITE" id="PS50902"/>
    </source>
</evidence>
<dbReference type="InterPro" id="IPR044264">
    <property type="entry name" value="HemG"/>
</dbReference>
<evidence type="ECO:0000313" key="10">
    <source>
        <dbReference type="Proteomes" id="UP000676428"/>
    </source>
</evidence>
<protein>
    <recommendedName>
        <fullName evidence="7">Protoporphyrinogen IX dehydrogenase [quinone]</fullName>
        <ecNumber evidence="7">1.3.5.3</ecNumber>
    </recommendedName>
    <alternativeName>
        <fullName evidence="7">Protoporphyrinogen IX dehydrogenase [menaquinone]</fullName>
    </alternativeName>
    <alternativeName>
        <fullName evidence="7">Protoporphyrinogen IX dehydrogenase [ubiquinone]</fullName>
    </alternativeName>
    <alternativeName>
        <fullName evidence="7">Protoporphyrinogen oxidase</fullName>
        <shortName evidence="7">PPO</shortName>
    </alternativeName>
</protein>
<dbReference type="SUPFAM" id="SSF52218">
    <property type="entry name" value="Flavoproteins"/>
    <property type="match status" value="1"/>
</dbReference>
<evidence type="ECO:0000256" key="6">
    <source>
        <dbReference type="ARBA" id="ARBA00023244"/>
    </source>
</evidence>
<evidence type="ECO:0000256" key="3">
    <source>
        <dbReference type="ARBA" id="ARBA00022741"/>
    </source>
</evidence>
<comment type="pathway">
    <text evidence="7">Porphyrin-containing compound metabolism; protoporphyrin-IX biosynthesis; protoporphyrin-IX from protoporphyrinogen-IX: step 1/1.</text>
</comment>
<keyword evidence="5" id="KW-0472">Membrane</keyword>
<dbReference type="InterPro" id="IPR029039">
    <property type="entry name" value="Flavoprotein-like_sf"/>
</dbReference>
<feature type="domain" description="Flavodoxin-like" evidence="8">
    <location>
        <begin position="4"/>
        <end position="175"/>
    </location>
</feature>
<comment type="cofactor">
    <cofactor evidence="7">
        <name>FMN</name>
        <dbReference type="ChEBI" id="CHEBI:58210"/>
    </cofactor>
    <text evidence="7">Binds 1 FMN non-covalently per subunit.</text>
</comment>
<dbReference type="InterPro" id="IPR008254">
    <property type="entry name" value="Flavodoxin/NO_synth"/>
</dbReference>
<dbReference type="EC" id="1.3.5.3" evidence="7"/>
<comment type="catalytic activity">
    <reaction evidence="7">
        <text>protoporphyrinogen IX + 3 a quinone = protoporphyrin IX + 3 a quinol</text>
        <dbReference type="Rhea" id="RHEA:65032"/>
        <dbReference type="ChEBI" id="CHEBI:24646"/>
        <dbReference type="ChEBI" id="CHEBI:57306"/>
        <dbReference type="ChEBI" id="CHEBI:57307"/>
        <dbReference type="ChEBI" id="CHEBI:132124"/>
        <dbReference type="EC" id="1.3.5.3"/>
    </reaction>
</comment>
<evidence type="ECO:0000256" key="4">
    <source>
        <dbReference type="ARBA" id="ARBA00023002"/>
    </source>
</evidence>
<dbReference type="NCBIfam" id="NF008316">
    <property type="entry name" value="PRK11104.1"/>
    <property type="match status" value="1"/>
</dbReference>
<keyword evidence="2 7" id="KW-0288">FMN</keyword>
<comment type="function">
    <text evidence="7">Catalyzes the 6-electron oxidation of protoporphyrinogen IX to form protoporphyrin IX; under anaerobic conditions uses menaquinone as an electron acceptor, under aerobic conditions uses ubiquinone as an electron acceptor.</text>
</comment>
<keyword evidence="7" id="KW-1003">Cell membrane</keyword>
<dbReference type="PANTHER" id="PTHR38030:SF2">
    <property type="entry name" value="PROTOPORPHYRINOGEN IX DEHYDROGENASE [QUINONE]"/>
    <property type="match status" value="1"/>
</dbReference>
<evidence type="ECO:0000256" key="1">
    <source>
        <dbReference type="ARBA" id="ARBA00022630"/>
    </source>
</evidence>
<dbReference type="InterPro" id="IPR052200">
    <property type="entry name" value="Protoporphyrinogen_IX_DH"/>
</dbReference>
<keyword evidence="10" id="KW-1185">Reference proteome</keyword>
<reference evidence="9 10" key="1">
    <citation type="journal article" date="2012" name="Int. J. Syst. Evol. Microbiol.">
        <title>Shewanella dokdonensis sp. nov., isolated from seawater.</title>
        <authorList>
            <person name="Sung H.R."/>
            <person name="Yoon J.H."/>
            <person name="Ghim S.Y."/>
        </authorList>
    </citation>
    <scope>NUCLEOTIDE SEQUENCE [LARGE SCALE GENOMIC DNA]</scope>
    <source>
        <strain evidence="9 10">DSM 23626</strain>
    </source>
</reference>
<dbReference type="PANTHER" id="PTHR38030">
    <property type="entry name" value="PROTOPORPHYRINOGEN IX DEHYDROGENASE [MENAQUINONE]"/>
    <property type="match status" value="1"/>
</dbReference>
<dbReference type="Gene3D" id="3.40.50.360">
    <property type="match status" value="1"/>
</dbReference>
<keyword evidence="6 7" id="KW-0627">Porphyrin biosynthesis</keyword>
<evidence type="ECO:0000256" key="5">
    <source>
        <dbReference type="ARBA" id="ARBA00023136"/>
    </source>
</evidence>
<dbReference type="InterPro" id="IPR026816">
    <property type="entry name" value="Flavodoxin_dom"/>
</dbReference>
<dbReference type="Proteomes" id="UP000676428">
    <property type="component" value="Chromosome"/>
</dbReference>
<dbReference type="GO" id="GO:0016491">
    <property type="term" value="F:oxidoreductase activity"/>
    <property type="evidence" value="ECO:0007669"/>
    <property type="project" value="UniProtKB-KW"/>
</dbReference>
<gene>
    <name evidence="7 9" type="primary">hemG</name>
    <name evidence="9" type="ORF">KHX94_08570</name>
</gene>
<evidence type="ECO:0000256" key="7">
    <source>
        <dbReference type="HAMAP-Rule" id="MF_00853"/>
    </source>
</evidence>
<keyword evidence="1 7" id="KW-0285">Flavoprotein</keyword>
<evidence type="ECO:0000313" key="9">
    <source>
        <dbReference type="EMBL" id="QVK24493.1"/>
    </source>
</evidence>
<dbReference type="EMBL" id="CP074572">
    <property type="protein sequence ID" value="QVK24493.1"/>
    <property type="molecule type" value="Genomic_DNA"/>
</dbReference>
<dbReference type="Pfam" id="PF12724">
    <property type="entry name" value="Flavodoxin_5"/>
    <property type="match status" value="1"/>
</dbReference>
<keyword evidence="3 7" id="KW-0547">Nucleotide-binding</keyword>
<proteinExistence type="inferred from homology"/>
<comment type="catalytic activity">
    <reaction evidence="7">
        <text>protoporphyrinogen IX + 3 a menaquinone = protoporphyrin IX + 3 a menaquinol</text>
        <dbReference type="Rhea" id="RHEA:27409"/>
        <dbReference type="Rhea" id="RHEA-COMP:9537"/>
        <dbReference type="Rhea" id="RHEA-COMP:9539"/>
        <dbReference type="ChEBI" id="CHEBI:16374"/>
        <dbReference type="ChEBI" id="CHEBI:18151"/>
        <dbReference type="ChEBI" id="CHEBI:57306"/>
        <dbReference type="ChEBI" id="CHEBI:57307"/>
        <dbReference type="EC" id="1.3.5.3"/>
    </reaction>
</comment>